<dbReference type="RefSeq" id="WP_186836281.1">
    <property type="nucleotide sequence ID" value="NZ_JACOPD010000002.1"/>
</dbReference>
<evidence type="ECO:0000256" key="1">
    <source>
        <dbReference type="SAM" id="Phobius"/>
    </source>
</evidence>
<name>A0ABR7FY84_9FIRM</name>
<organism evidence="3 4">
    <name type="scientific">Lachnospira hominis</name>
    <name type="common">ex Liu et al. 2021</name>
    <dbReference type="NCBI Taxonomy" id="2763051"/>
    <lineage>
        <taxon>Bacteria</taxon>
        <taxon>Bacillati</taxon>
        <taxon>Bacillota</taxon>
        <taxon>Clostridia</taxon>
        <taxon>Lachnospirales</taxon>
        <taxon>Lachnospiraceae</taxon>
        <taxon>Lachnospira</taxon>
    </lineage>
</organism>
<keyword evidence="2" id="KW-0732">Signal</keyword>
<dbReference type="Proteomes" id="UP000628463">
    <property type="component" value="Unassembled WGS sequence"/>
</dbReference>
<feature type="signal peptide" evidence="2">
    <location>
        <begin position="1"/>
        <end position="25"/>
    </location>
</feature>
<sequence>MKIKKISALVLSLMLVFAMSISAFAASKDDIISKLQSAGVATEYVNAAKQFLADNTVSDEDAAYVIAKIDAATATANGVKDIASLTADQKSAIMADIKDAAAKLGATVSFDASTNTITAVKDGKSYVAAPSAKVVKDTGFTTAATVGVVAVLAMGLVVCAFVSKKKVA</sequence>
<feature type="chain" id="PRO_5046736059" description="LPXTG cell wall anchor domain-containing protein" evidence="2">
    <location>
        <begin position="26"/>
        <end position="168"/>
    </location>
</feature>
<feature type="transmembrane region" description="Helical" evidence="1">
    <location>
        <begin position="140"/>
        <end position="162"/>
    </location>
</feature>
<evidence type="ECO:0000313" key="4">
    <source>
        <dbReference type="Proteomes" id="UP000628463"/>
    </source>
</evidence>
<keyword evidence="1" id="KW-0472">Membrane</keyword>
<gene>
    <name evidence="3" type="ORF">H8S01_04170</name>
</gene>
<keyword evidence="1" id="KW-1133">Transmembrane helix</keyword>
<dbReference type="EMBL" id="JACOPD010000002">
    <property type="protein sequence ID" value="MBC5680157.1"/>
    <property type="molecule type" value="Genomic_DNA"/>
</dbReference>
<evidence type="ECO:0008006" key="5">
    <source>
        <dbReference type="Google" id="ProtNLM"/>
    </source>
</evidence>
<protein>
    <recommendedName>
        <fullName evidence="5">LPXTG cell wall anchor domain-containing protein</fullName>
    </recommendedName>
</protein>
<keyword evidence="1" id="KW-0812">Transmembrane</keyword>
<evidence type="ECO:0000256" key="2">
    <source>
        <dbReference type="SAM" id="SignalP"/>
    </source>
</evidence>
<proteinExistence type="predicted"/>
<reference evidence="3 4" key="1">
    <citation type="submission" date="2020-08" db="EMBL/GenBank/DDBJ databases">
        <title>Genome public.</title>
        <authorList>
            <person name="Liu C."/>
            <person name="Sun Q."/>
        </authorList>
    </citation>
    <scope>NUCLEOTIDE SEQUENCE [LARGE SCALE GENOMIC DNA]</scope>
    <source>
        <strain evidence="3 4">NSJ-43</strain>
    </source>
</reference>
<keyword evidence="4" id="KW-1185">Reference proteome</keyword>
<comment type="caution">
    <text evidence="3">The sequence shown here is derived from an EMBL/GenBank/DDBJ whole genome shotgun (WGS) entry which is preliminary data.</text>
</comment>
<evidence type="ECO:0000313" key="3">
    <source>
        <dbReference type="EMBL" id="MBC5680157.1"/>
    </source>
</evidence>
<accession>A0ABR7FY84</accession>